<feature type="compositionally biased region" description="Basic and acidic residues" evidence="1">
    <location>
        <begin position="418"/>
        <end position="429"/>
    </location>
</feature>
<dbReference type="InterPro" id="IPR046341">
    <property type="entry name" value="SET_dom_sf"/>
</dbReference>
<feature type="compositionally biased region" description="Gly residues" evidence="1">
    <location>
        <begin position="261"/>
        <end position="278"/>
    </location>
</feature>
<dbReference type="VEuPathDB" id="CryptoDB:Cvel_1737"/>
<dbReference type="AlphaFoldDB" id="A0A0G4I375"/>
<sequence>METVRATAAMRPGSLVVLVNLSSPKGMELNGETGVVLSMPTVNSETSADAAGAVRIPVELDESRKQFQLKAENLVLLDQATEEVLLQQRKRPFGGETPRVFVRKSEDAGRVLCASEPFSGGAVIVREAPVLSVSDGTAVPPPVEKAAEAEGKGGEEGGQSEQLVADASVLQHQEAQNVWRVLFAFCKLDLWARSHVLNHFVPPAQLATECPFFALYVEVSALAAAQPWAKAVEGVSARTLLRVSLAWACNSFEWSHRQGERGGGNDTRQGKGGAAPGGSVGSAMFRICSKLRHSCEPNAQFVQPNCASMRGENAPDSREKGVGVSSDKALIVTLRPIAAGEEITISYLPPAYPRLLRRDILRKQYLFDCSCTRCCAEAEEKGGDENVDSERVPAQVKEIGARLLRTKTCGVMSSSIISEKEKENEKSGESEEDPESSSTQMDDPAALAEMAEMHRLVCTRGRCAPTGSEGPRLPSGVSREAVRSRLLATVSEDRDRLKKARQMFGDLHWMCQKSRLLLLQARLALFLFDREAIGGLCEEGGGSVVVELDTQEEKEAKREVIEECKWHLLWQKFKGEKGLFCRTHEANVFVLASRFFISVGDTDNAKQLLNVVRSAESVRVCGDDEQLQPHRSRLGASLKDPLPPSSRTRSQSTDVDVGREVSETEDGFNGSTGGGNRNGGPLRQDSTENAHEGGEERRRSMTLPCSYYGKVLFPDTLEVGVRSEVSRMLCECDMLNF</sequence>
<dbReference type="InterPro" id="IPR050869">
    <property type="entry name" value="H3K4_H4K5_MeTrfase"/>
</dbReference>
<evidence type="ECO:0000259" key="2">
    <source>
        <dbReference type="PROSITE" id="PS50280"/>
    </source>
</evidence>
<feature type="region of interest" description="Disordered" evidence="1">
    <location>
        <begin position="622"/>
        <end position="699"/>
    </location>
</feature>
<dbReference type="CDD" id="cd20071">
    <property type="entry name" value="SET_SMYD"/>
    <property type="match status" value="1"/>
</dbReference>
<dbReference type="SMART" id="SM00317">
    <property type="entry name" value="SET"/>
    <property type="match status" value="1"/>
</dbReference>
<protein>
    <recommendedName>
        <fullName evidence="2">SET domain-containing protein</fullName>
    </recommendedName>
</protein>
<accession>A0A0G4I375</accession>
<feature type="region of interest" description="Disordered" evidence="1">
    <location>
        <begin position="414"/>
        <end position="442"/>
    </location>
</feature>
<feature type="domain" description="SET" evidence="2">
    <location>
        <begin position="98"/>
        <end position="348"/>
    </location>
</feature>
<dbReference type="Pfam" id="PF00856">
    <property type="entry name" value="SET"/>
    <property type="match status" value="1"/>
</dbReference>
<dbReference type="PANTHER" id="PTHR12197">
    <property type="entry name" value="HISTONE-LYSINE N-METHYLTRANSFERASE SMYD"/>
    <property type="match status" value="1"/>
</dbReference>
<dbReference type="InterPro" id="IPR001214">
    <property type="entry name" value="SET_dom"/>
</dbReference>
<evidence type="ECO:0000256" key="1">
    <source>
        <dbReference type="SAM" id="MobiDB-lite"/>
    </source>
</evidence>
<feature type="compositionally biased region" description="Basic and acidic residues" evidence="1">
    <location>
        <begin position="145"/>
        <end position="155"/>
    </location>
</feature>
<dbReference type="EMBL" id="CDMZ01004921">
    <property type="protein sequence ID" value="CEM51348.1"/>
    <property type="molecule type" value="Genomic_DNA"/>
</dbReference>
<proteinExistence type="predicted"/>
<dbReference type="SUPFAM" id="SSF82199">
    <property type="entry name" value="SET domain"/>
    <property type="match status" value="1"/>
</dbReference>
<name>A0A0G4I375_9ALVE</name>
<feature type="region of interest" description="Disordered" evidence="1">
    <location>
        <begin position="136"/>
        <end position="160"/>
    </location>
</feature>
<feature type="compositionally biased region" description="Basic and acidic residues" evidence="1">
    <location>
        <begin position="685"/>
        <end position="699"/>
    </location>
</feature>
<reference evidence="3" key="1">
    <citation type="submission" date="2014-11" db="EMBL/GenBank/DDBJ databases">
        <authorList>
            <person name="Otto D Thomas"/>
            <person name="Naeem Raeece"/>
        </authorList>
    </citation>
    <scope>NUCLEOTIDE SEQUENCE</scope>
</reference>
<feature type="compositionally biased region" description="Polar residues" evidence="1">
    <location>
        <begin position="645"/>
        <end position="654"/>
    </location>
</feature>
<feature type="region of interest" description="Disordered" evidence="1">
    <location>
        <begin position="257"/>
        <end position="278"/>
    </location>
</feature>
<gene>
    <name evidence="3" type="ORF">Cvel_1737</name>
</gene>
<dbReference type="PROSITE" id="PS50280">
    <property type="entry name" value="SET"/>
    <property type="match status" value="1"/>
</dbReference>
<organism evidence="3">
    <name type="scientific">Chromera velia CCMP2878</name>
    <dbReference type="NCBI Taxonomy" id="1169474"/>
    <lineage>
        <taxon>Eukaryota</taxon>
        <taxon>Sar</taxon>
        <taxon>Alveolata</taxon>
        <taxon>Colpodellida</taxon>
        <taxon>Chromeraceae</taxon>
        <taxon>Chromera</taxon>
    </lineage>
</organism>
<evidence type="ECO:0000313" key="3">
    <source>
        <dbReference type="EMBL" id="CEM51348.1"/>
    </source>
</evidence>
<dbReference type="Gene3D" id="2.170.270.10">
    <property type="entry name" value="SET domain"/>
    <property type="match status" value="1"/>
</dbReference>